<dbReference type="EMBL" id="HBUF01529404">
    <property type="protein sequence ID" value="CAG6751359.1"/>
    <property type="molecule type" value="Transcribed_RNA"/>
</dbReference>
<sequence length="107" mass="12400">MNPQEKNLHPHRLQVVLLQRLSLVSNHTNLVSKNVRLKRDDQKQHHQNLIHLLTSMDQGVAVKKVLHLIDLHHLLVVVKLLLKPNQQGPQQISHNLVHIQKQMSLCL</sequence>
<proteinExistence type="predicted"/>
<dbReference type="EMBL" id="HBUF01529403">
    <property type="protein sequence ID" value="CAG6751357.1"/>
    <property type="molecule type" value="Transcribed_RNA"/>
</dbReference>
<organism evidence="1">
    <name type="scientific">Cacopsylla melanoneura</name>
    <dbReference type="NCBI Taxonomy" id="428564"/>
    <lineage>
        <taxon>Eukaryota</taxon>
        <taxon>Metazoa</taxon>
        <taxon>Ecdysozoa</taxon>
        <taxon>Arthropoda</taxon>
        <taxon>Hexapoda</taxon>
        <taxon>Insecta</taxon>
        <taxon>Pterygota</taxon>
        <taxon>Neoptera</taxon>
        <taxon>Paraneoptera</taxon>
        <taxon>Hemiptera</taxon>
        <taxon>Sternorrhyncha</taxon>
        <taxon>Psylloidea</taxon>
        <taxon>Psyllidae</taxon>
        <taxon>Psyllinae</taxon>
        <taxon>Cacopsylla</taxon>
    </lineage>
</organism>
<protein>
    <submittedName>
        <fullName evidence="1">Uncharacterized protein</fullName>
    </submittedName>
</protein>
<reference evidence="1" key="1">
    <citation type="submission" date="2021-05" db="EMBL/GenBank/DDBJ databases">
        <authorList>
            <person name="Alioto T."/>
            <person name="Alioto T."/>
            <person name="Gomez Garrido J."/>
        </authorList>
    </citation>
    <scope>NUCLEOTIDE SEQUENCE</scope>
</reference>
<dbReference type="EMBL" id="HBUF01032209">
    <property type="protein sequence ID" value="CAG6615211.1"/>
    <property type="molecule type" value="Transcribed_RNA"/>
</dbReference>
<accession>A0A8D8M1U7</accession>
<dbReference type="EMBL" id="HBUF01032211">
    <property type="protein sequence ID" value="CAG6615215.1"/>
    <property type="molecule type" value="Transcribed_RNA"/>
</dbReference>
<name>A0A8D8M1U7_9HEMI</name>
<dbReference type="EMBL" id="HBUF01529402">
    <property type="protein sequence ID" value="CAG6751355.1"/>
    <property type="molecule type" value="Transcribed_RNA"/>
</dbReference>
<dbReference type="EMBL" id="HBUF01529401">
    <property type="protein sequence ID" value="CAG6751353.1"/>
    <property type="molecule type" value="Transcribed_RNA"/>
</dbReference>
<dbReference type="EMBL" id="HBUF01032210">
    <property type="protein sequence ID" value="CAG6615213.1"/>
    <property type="molecule type" value="Transcribed_RNA"/>
</dbReference>
<evidence type="ECO:0000313" key="1">
    <source>
        <dbReference type="EMBL" id="CAG6615211.1"/>
    </source>
</evidence>
<dbReference type="AlphaFoldDB" id="A0A8D8M1U7"/>